<gene>
    <name evidence="2" type="ORF">SAMN05444353_1500</name>
</gene>
<feature type="chain" id="PRO_5045078080" description="Lipoprotein" evidence="1">
    <location>
        <begin position="20"/>
        <end position="220"/>
    </location>
</feature>
<organism evidence="2 3">
    <name type="scientific">Polaribacter dokdonensis DSW-5</name>
    <dbReference type="NCBI Taxonomy" id="1300348"/>
    <lineage>
        <taxon>Bacteria</taxon>
        <taxon>Pseudomonadati</taxon>
        <taxon>Bacteroidota</taxon>
        <taxon>Flavobacteriia</taxon>
        <taxon>Flavobacteriales</taxon>
        <taxon>Flavobacteriaceae</taxon>
    </lineage>
</organism>
<evidence type="ECO:0000313" key="3">
    <source>
        <dbReference type="Proteomes" id="UP000183071"/>
    </source>
</evidence>
<protein>
    <recommendedName>
        <fullName evidence="4">Lipoprotein</fullName>
    </recommendedName>
</protein>
<evidence type="ECO:0008006" key="4">
    <source>
        <dbReference type="Google" id="ProtNLM"/>
    </source>
</evidence>
<evidence type="ECO:0000256" key="1">
    <source>
        <dbReference type="SAM" id="SignalP"/>
    </source>
</evidence>
<reference evidence="2 3" key="1">
    <citation type="submission" date="2016-10" db="EMBL/GenBank/DDBJ databases">
        <authorList>
            <person name="Varghese N."/>
            <person name="Submissions S."/>
        </authorList>
    </citation>
    <scope>NUCLEOTIDE SEQUENCE [LARGE SCALE GENOMIC DNA]</scope>
    <source>
        <strain evidence="2 3">DSW-5</strain>
    </source>
</reference>
<keyword evidence="1" id="KW-0732">Signal</keyword>
<keyword evidence="3" id="KW-1185">Reference proteome</keyword>
<dbReference type="Proteomes" id="UP000183071">
    <property type="component" value="Unassembled WGS sequence"/>
</dbReference>
<accession>A0A1H5HHP4</accession>
<dbReference type="EMBL" id="FNUE01000001">
    <property type="protein sequence ID" value="SEE27569.1"/>
    <property type="molecule type" value="Genomic_DNA"/>
</dbReference>
<evidence type="ECO:0000313" key="2">
    <source>
        <dbReference type="EMBL" id="SEE27569.1"/>
    </source>
</evidence>
<name>A0A1H5HHP4_9FLAO</name>
<comment type="caution">
    <text evidence="2">The sequence shown here is derived from an EMBL/GenBank/DDBJ whole genome shotgun (WGS) entry which is preliminary data.</text>
</comment>
<proteinExistence type="predicted"/>
<feature type="signal peptide" evidence="1">
    <location>
        <begin position="1"/>
        <end position="19"/>
    </location>
</feature>
<sequence length="220" mass="25684">MRKILFCVVILLFSRCTFLFPKHFDRKPASFMIEDLWFTSQLDKNPNAKYLVSTTQESHFAKSGDLYNQQLIDFFKDELSQEIYDKSNYKDASGKMIVPVVLDYNLPKEYKALFQQKTDIDYVVLTKILSANEINNSNLSNYKHLKYRSNLLAGSVVFLKIIDVKNNTTALEISCKSAVYDDLDFNFETNSYEDDGKIATHKSEDQLIKKCFKRIFKRIK</sequence>